<dbReference type="GO" id="GO:0006487">
    <property type="term" value="P:protein N-linked glycosylation"/>
    <property type="evidence" value="ECO:0007669"/>
    <property type="project" value="Ensembl"/>
</dbReference>
<gene>
    <name evidence="7" type="primary">MGAT4B</name>
</gene>
<dbReference type="Proteomes" id="UP000694412">
    <property type="component" value="Chromosome 13"/>
</dbReference>
<dbReference type="InterPro" id="IPR056576">
    <property type="entry name" value="MGAT4_A/B/C_C"/>
</dbReference>
<feature type="compositionally biased region" description="Basic and acidic residues" evidence="4">
    <location>
        <begin position="145"/>
        <end position="156"/>
    </location>
</feature>
<dbReference type="GO" id="GO:0005795">
    <property type="term" value="C:Golgi stack"/>
    <property type="evidence" value="ECO:0007669"/>
    <property type="project" value="TreeGrafter"/>
</dbReference>
<dbReference type="Pfam" id="PF04666">
    <property type="entry name" value="MGAT4_cons"/>
    <property type="match status" value="1"/>
</dbReference>
<evidence type="ECO:0000256" key="3">
    <source>
        <dbReference type="ARBA" id="ARBA00022679"/>
    </source>
</evidence>
<sequence>MAISSSSSVENAIRSPSSSGQSRAHRQALGPHPPPGQRRGPRPTASPPAPLTLVMHTERGRRPGPQQPLEELGDAVVDGLVADGSNEREAADLAGRVVLAQQEPHSIHRTTLAQKTTCQPRLMSSSPDGRSRRTAKRMGIKLFQFHDSKLQREGSERSIQQPRSSASSLHPPSAGNCLQTFAEIAAPKAQSSVVLLLPKLCTVTAKPCWDAAPVLTDHNRGCRRFCRGNHYPNHHPRGCSWAGRVCPCAELQRAGAGAFQRLLERDPPDVPGDVVDIYQREFLALRDRLHAAEQESLKRSKELNLVLEEIKRAVSEKQALRDINRTWSSLSDETKLKLWNITNKNVLHLPTIFHHLPHLLSKENSLQPAVHVGQGRTGVSVVMGIPSVKREVHSYLTDTLSSLISELTQQEKEDSVIVVLIAETDAQYTAGVAENIKHLFPKEIHSGLLEVISPSPHFYPDFSHLRESFGDPKERVRWRTKQNLDYCFLMMYAQSKGIYYVQLEDDIVAKPNYLSTMKNFALQQPSEEWMILEFSQLGFIGKMFKSLDLSLIVEFILMFYKDKPIDWLLDHILWVKVCNPEKDAKHCDRQKANLRIRFKPSLFQHVGTHSSLAGKIQKLKDKDFGKHALRKEHVNPPAEVSTSLKTYQHFTLEKAYLREDFFWAFTPTAGDFIRFRFFKPLRIERFFFRSGNIEHPEDKLFNTTVEVLPFDSLQSDKETLQEGRGTAVRYHRTTDGYIQIGSFSKGVAEGEVDPSFGPLEAIRLSIQTDSPVWIILSEIFIKKAE</sequence>
<evidence type="ECO:0000256" key="1">
    <source>
        <dbReference type="ARBA" id="ARBA00004922"/>
    </source>
</evidence>
<feature type="domain" description="MGAT4 A/B/C C-terminal" evidence="6">
    <location>
        <begin position="638"/>
        <end position="778"/>
    </location>
</feature>
<evidence type="ECO:0000259" key="5">
    <source>
        <dbReference type="Pfam" id="PF04666"/>
    </source>
</evidence>
<dbReference type="GO" id="GO:0005783">
    <property type="term" value="C:endoplasmic reticulum"/>
    <property type="evidence" value="ECO:0007669"/>
    <property type="project" value="TreeGrafter"/>
</dbReference>
<dbReference type="GO" id="GO:0008454">
    <property type="term" value="F:alpha-1,3-mannosylglycoprotein 4-beta-N-acetylglucosaminyltransferase activity"/>
    <property type="evidence" value="ECO:0007669"/>
    <property type="project" value="Ensembl"/>
</dbReference>
<protein>
    <submittedName>
        <fullName evidence="7">Alpha-1,3-mannosyl-glycoprotein 4-beta-N-acetylglucosaminyltransferase B</fullName>
    </submittedName>
</protein>
<keyword evidence="3" id="KW-0808">Transferase</keyword>
<accession>A0A8C2SY15</accession>
<feature type="region of interest" description="Disordered" evidence="4">
    <location>
        <begin position="145"/>
        <end position="172"/>
    </location>
</feature>
<dbReference type="InterPro" id="IPR057279">
    <property type="entry name" value="MGAT4"/>
</dbReference>
<keyword evidence="8" id="KW-1185">Reference proteome</keyword>
<dbReference type="InterPro" id="IPR006759">
    <property type="entry name" value="Glyco_transf_54"/>
</dbReference>
<evidence type="ECO:0000313" key="8">
    <source>
        <dbReference type="Proteomes" id="UP000694412"/>
    </source>
</evidence>
<dbReference type="PANTHER" id="PTHR12062">
    <property type="entry name" value="N-ACETYLGLUCOSAMINYLTRANSFERASE VI"/>
    <property type="match status" value="1"/>
</dbReference>
<feature type="compositionally biased region" description="Polar residues" evidence="4">
    <location>
        <begin position="157"/>
        <end position="170"/>
    </location>
</feature>
<keyword evidence="2" id="KW-0328">Glycosyltransferase</keyword>
<organism evidence="7 8">
    <name type="scientific">Coturnix japonica</name>
    <name type="common">Japanese quail</name>
    <name type="synonym">Coturnix coturnix japonica</name>
    <dbReference type="NCBI Taxonomy" id="93934"/>
    <lineage>
        <taxon>Eukaryota</taxon>
        <taxon>Metazoa</taxon>
        <taxon>Chordata</taxon>
        <taxon>Craniata</taxon>
        <taxon>Vertebrata</taxon>
        <taxon>Euteleostomi</taxon>
        <taxon>Archelosauria</taxon>
        <taxon>Archosauria</taxon>
        <taxon>Dinosauria</taxon>
        <taxon>Saurischia</taxon>
        <taxon>Theropoda</taxon>
        <taxon>Coelurosauria</taxon>
        <taxon>Aves</taxon>
        <taxon>Neognathae</taxon>
        <taxon>Galloanserae</taxon>
        <taxon>Galliformes</taxon>
        <taxon>Phasianidae</taxon>
        <taxon>Perdicinae</taxon>
        <taxon>Coturnix</taxon>
    </lineage>
</organism>
<comment type="pathway">
    <text evidence="1">Protein modification; protein glycosylation.</text>
</comment>
<feature type="compositionally biased region" description="Polar residues" evidence="4">
    <location>
        <begin position="1"/>
        <end position="22"/>
    </location>
</feature>
<name>A0A8C2SY15_COTJA</name>
<reference evidence="7" key="2">
    <citation type="submission" date="2025-08" db="UniProtKB">
        <authorList>
            <consortium name="Ensembl"/>
        </authorList>
    </citation>
    <scope>IDENTIFICATION</scope>
</reference>
<evidence type="ECO:0000259" key="6">
    <source>
        <dbReference type="Pfam" id="PF23524"/>
    </source>
</evidence>
<proteinExistence type="predicted"/>
<dbReference type="AlphaFoldDB" id="A0A8C2SY15"/>
<feature type="region of interest" description="Disordered" evidence="4">
    <location>
        <begin position="1"/>
        <end position="70"/>
    </location>
</feature>
<reference evidence="7" key="3">
    <citation type="submission" date="2025-09" db="UniProtKB">
        <authorList>
            <consortium name="Ensembl"/>
        </authorList>
    </citation>
    <scope>IDENTIFICATION</scope>
</reference>
<dbReference type="PANTHER" id="PTHR12062:SF1">
    <property type="entry name" value="ALPHA-1,3-MANNOSYL-GLYCOPROTEIN 4-BETA-N-ACETYLGLUCOSAMINYLTRANSFERASE B"/>
    <property type="match status" value="1"/>
</dbReference>
<reference evidence="7" key="1">
    <citation type="submission" date="2015-11" db="EMBL/GenBank/DDBJ databases">
        <authorList>
            <consortium name="International Coturnix japonica Genome Analysis Consortium"/>
            <person name="Warren W."/>
            <person name="Burt D.W."/>
            <person name="Antin P.B."/>
            <person name="Lanford R."/>
            <person name="Gros J."/>
            <person name="Wilson R.K."/>
        </authorList>
    </citation>
    <scope>NUCLEOTIDE SEQUENCE [LARGE SCALE GENOMIC DNA]</scope>
</reference>
<dbReference type="GO" id="GO:0005793">
    <property type="term" value="C:endoplasmic reticulum-Golgi intermediate compartment"/>
    <property type="evidence" value="ECO:0007669"/>
    <property type="project" value="TreeGrafter"/>
</dbReference>
<evidence type="ECO:0000313" key="7">
    <source>
        <dbReference type="Ensembl" id="ENSCJPP00005005525.1"/>
    </source>
</evidence>
<dbReference type="GeneTree" id="ENSGT00940000156526"/>
<feature type="domain" description="MGAT4 conserved region" evidence="5">
    <location>
        <begin position="349"/>
        <end position="624"/>
    </location>
</feature>
<dbReference type="Pfam" id="PF23524">
    <property type="entry name" value="MGAT4A_C"/>
    <property type="match status" value="1"/>
</dbReference>
<evidence type="ECO:0000256" key="4">
    <source>
        <dbReference type="SAM" id="MobiDB-lite"/>
    </source>
</evidence>
<dbReference type="Ensembl" id="ENSCJPT00005008950.1">
    <property type="protein sequence ID" value="ENSCJPP00005005525.1"/>
    <property type="gene ID" value="ENSCJPG00005005272.1"/>
</dbReference>
<evidence type="ECO:0000256" key="2">
    <source>
        <dbReference type="ARBA" id="ARBA00022676"/>
    </source>
</evidence>